<dbReference type="OrthoDB" id="187738at2759"/>
<evidence type="ECO:0000256" key="9">
    <source>
        <dbReference type="ARBA" id="ARBA00023144"/>
    </source>
</evidence>
<evidence type="ECO:0000256" key="12">
    <source>
        <dbReference type="ARBA" id="ARBA00049538"/>
    </source>
</evidence>
<dbReference type="GO" id="GO:0006012">
    <property type="term" value="P:galactose metabolic process"/>
    <property type="evidence" value="ECO:0007669"/>
    <property type="project" value="UniProtKB-UniPathway"/>
</dbReference>
<keyword evidence="6" id="KW-0547">Nucleotide-binding</keyword>
<evidence type="ECO:0000259" key="14">
    <source>
        <dbReference type="Pfam" id="PF00288"/>
    </source>
</evidence>
<dbReference type="GeneID" id="54782151"/>
<evidence type="ECO:0000256" key="10">
    <source>
        <dbReference type="ARBA" id="ARBA00023277"/>
    </source>
</evidence>
<keyword evidence="8" id="KW-0067">ATP-binding</keyword>
<comment type="pathway">
    <text evidence="1">Carbohydrate metabolism; galactose metabolism.</text>
</comment>
<dbReference type="InterPro" id="IPR006206">
    <property type="entry name" value="Mevalonate/galactokinase"/>
</dbReference>
<evidence type="ECO:0000259" key="16">
    <source>
        <dbReference type="Pfam" id="PF10509"/>
    </source>
</evidence>
<dbReference type="InterPro" id="IPR020568">
    <property type="entry name" value="Ribosomal_Su5_D2-typ_SF"/>
</dbReference>
<evidence type="ECO:0000256" key="1">
    <source>
        <dbReference type="ARBA" id="ARBA00004947"/>
    </source>
</evidence>
<dbReference type="InterPro" id="IPR006203">
    <property type="entry name" value="GHMP_knse_ATP-bd_CS"/>
</dbReference>
<evidence type="ECO:0000256" key="3">
    <source>
        <dbReference type="ARBA" id="ARBA00012315"/>
    </source>
</evidence>
<dbReference type="PANTHER" id="PTHR10457:SF7">
    <property type="entry name" value="GALACTOKINASE-RELATED"/>
    <property type="match status" value="1"/>
</dbReference>
<keyword evidence="9" id="KW-0299">Galactose metabolism</keyword>
<dbReference type="EC" id="2.7.1.6" evidence="3"/>
<dbReference type="PRINTS" id="PR00959">
    <property type="entry name" value="MEVGALKINASE"/>
</dbReference>
<dbReference type="InterPro" id="IPR036554">
    <property type="entry name" value="GHMP_kinase_C_sf"/>
</dbReference>
<evidence type="ECO:0000256" key="13">
    <source>
        <dbReference type="ARBA" id="ARBA00055546"/>
    </source>
</evidence>
<evidence type="ECO:0000256" key="8">
    <source>
        <dbReference type="ARBA" id="ARBA00022840"/>
    </source>
</evidence>
<dbReference type="InterPro" id="IPR019539">
    <property type="entry name" value="GalKase_N"/>
</dbReference>
<evidence type="ECO:0000256" key="11">
    <source>
        <dbReference type="ARBA" id="ARBA00029590"/>
    </source>
</evidence>
<dbReference type="GO" id="GO:0005829">
    <property type="term" value="C:cytosol"/>
    <property type="evidence" value="ECO:0007669"/>
    <property type="project" value="TreeGrafter"/>
</dbReference>
<dbReference type="OMA" id="DECELEM"/>
<keyword evidence="10" id="KW-0119">Carbohydrate metabolism</keyword>
<evidence type="ECO:0000313" key="18">
    <source>
        <dbReference type="Proteomes" id="UP000449547"/>
    </source>
</evidence>
<dbReference type="InterPro" id="IPR000705">
    <property type="entry name" value="Galactokinase"/>
</dbReference>
<evidence type="ECO:0000313" key="17">
    <source>
        <dbReference type="EMBL" id="KAA8901130.1"/>
    </source>
</evidence>
<dbReference type="FunFam" id="3.30.230.10:FF:000056">
    <property type="entry name" value="GAL1p Galactokinase"/>
    <property type="match status" value="1"/>
</dbReference>
<dbReference type="Pfam" id="PF10509">
    <property type="entry name" value="GalKase_gal_bdg"/>
    <property type="match status" value="1"/>
</dbReference>
<sequence>MSVPTFTNFDFSPAPEQTKQRYQHLAAKFHAEFPNEAIQYYTRAPGRVNLMGDHIDYNLFSCLPMAIDFDLVAAVHANPESLEIALVNTDPKFTKQQFTLPEDGSVITIDDNNFNWSSYFRCALIVAHKYLLEKGRDASKPLVGMHVAFDGTVPTGGGLSSSAAFCVASTLAILKANGVDSISKADLTRITVVSEHYIGLNNGGLDQCSSVYGEDGMCLLVQFRPKLNGIPLKFPTLPDGEELKFIISNTLVESPKKLTAPVNYNLRVVEMGIASDLLAKKFNLSLPSESNINSGTLRGFMETYFVEVEKQSPWDGQDNVKGMKWLQELTDKCDEWFTTEEKVGFTTEEAAAALGLSVEEFTQKYLTKMEVRYDKLKLYQRAKHVFSESYRVLQCLHLLQTIENGDDFLREFGGVMNASQQSLDQLNGSSHPNCNRICEIALANGAYGTRVTGAGFGGSLVSITTAKKLPNLVNALVAEYYKKEYPNITDDELANALVDTKPAWGASVVAAAAVE</sequence>
<dbReference type="GO" id="GO:0005524">
    <property type="term" value="F:ATP binding"/>
    <property type="evidence" value="ECO:0007669"/>
    <property type="project" value="UniProtKB-KW"/>
</dbReference>
<evidence type="ECO:0000256" key="6">
    <source>
        <dbReference type="ARBA" id="ARBA00022741"/>
    </source>
</evidence>
<gene>
    <name evidence="17" type="ORF">DIURU_003500</name>
</gene>
<feature type="domain" description="GHMP kinase N-terminal" evidence="14">
    <location>
        <begin position="130"/>
        <end position="213"/>
    </location>
</feature>
<comment type="caution">
    <text evidence="17">The sequence shown here is derived from an EMBL/GenBank/DDBJ whole genome shotgun (WGS) entry which is preliminary data.</text>
</comment>
<dbReference type="RefSeq" id="XP_034011753.1">
    <property type="nucleotide sequence ID" value="XM_034156270.1"/>
</dbReference>
<dbReference type="Pfam" id="PF08544">
    <property type="entry name" value="GHMP_kinases_C"/>
    <property type="match status" value="1"/>
</dbReference>
<dbReference type="SUPFAM" id="SSF55060">
    <property type="entry name" value="GHMP Kinase, C-terminal domain"/>
    <property type="match status" value="1"/>
</dbReference>
<organism evidence="17 18">
    <name type="scientific">Diutina rugosa</name>
    <name type="common">Yeast</name>
    <name type="synonym">Candida rugosa</name>
    <dbReference type="NCBI Taxonomy" id="5481"/>
    <lineage>
        <taxon>Eukaryota</taxon>
        <taxon>Fungi</taxon>
        <taxon>Dikarya</taxon>
        <taxon>Ascomycota</taxon>
        <taxon>Saccharomycotina</taxon>
        <taxon>Pichiomycetes</taxon>
        <taxon>Debaryomycetaceae</taxon>
        <taxon>Diutina</taxon>
    </lineage>
</organism>
<dbReference type="InterPro" id="IPR014721">
    <property type="entry name" value="Ribsml_uS5_D2-typ_fold_subgr"/>
</dbReference>
<evidence type="ECO:0000256" key="4">
    <source>
        <dbReference type="ARBA" id="ARBA00019487"/>
    </source>
</evidence>
<dbReference type="GO" id="GO:0004335">
    <property type="term" value="F:galactokinase activity"/>
    <property type="evidence" value="ECO:0007669"/>
    <property type="project" value="UniProtKB-EC"/>
</dbReference>
<feature type="domain" description="GHMP kinase C-terminal" evidence="15">
    <location>
        <begin position="409"/>
        <end position="481"/>
    </location>
</feature>
<dbReference type="InterPro" id="IPR013750">
    <property type="entry name" value="GHMP_kinase_C_dom"/>
</dbReference>
<keyword evidence="7" id="KW-0418">Kinase</keyword>
<dbReference type="Pfam" id="PF00288">
    <property type="entry name" value="GHMP_kinases_N"/>
    <property type="match status" value="1"/>
</dbReference>
<name>A0A642UL51_DIURU</name>
<dbReference type="Gene3D" id="1.20.1440.340">
    <property type="match status" value="1"/>
</dbReference>
<evidence type="ECO:0000256" key="2">
    <source>
        <dbReference type="ARBA" id="ARBA00006566"/>
    </source>
</evidence>
<dbReference type="Proteomes" id="UP000449547">
    <property type="component" value="Unassembled WGS sequence"/>
</dbReference>
<feature type="domain" description="Galactokinase N-terminal" evidence="16">
    <location>
        <begin position="28"/>
        <end position="75"/>
    </location>
</feature>
<evidence type="ECO:0000256" key="7">
    <source>
        <dbReference type="ARBA" id="ARBA00022777"/>
    </source>
</evidence>
<keyword evidence="18" id="KW-1185">Reference proteome</keyword>
<comment type="similarity">
    <text evidence="2">Belongs to the GHMP kinase family. GalK subfamily.</text>
</comment>
<protein>
    <recommendedName>
        <fullName evidence="4">Galactokinase</fullName>
        <ecNumber evidence="3">2.7.1.6</ecNumber>
    </recommendedName>
    <alternativeName>
        <fullName evidence="11">Galactose kinase</fullName>
    </alternativeName>
</protein>
<dbReference type="AlphaFoldDB" id="A0A642UL51"/>
<dbReference type="PRINTS" id="PR00473">
    <property type="entry name" value="GALCTOKINASE"/>
</dbReference>
<dbReference type="NCBIfam" id="TIGR00131">
    <property type="entry name" value="gal_kin"/>
    <property type="match status" value="1"/>
</dbReference>
<proteinExistence type="inferred from homology"/>
<dbReference type="PIRSF" id="PIRSF000530">
    <property type="entry name" value="Galactokinase"/>
    <property type="match status" value="1"/>
</dbReference>
<evidence type="ECO:0000259" key="15">
    <source>
        <dbReference type="Pfam" id="PF08544"/>
    </source>
</evidence>
<dbReference type="InterPro" id="IPR006204">
    <property type="entry name" value="GHMP_kinase_N_dom"/>
</dbReference>
<dbReference type="FunFam" id="1.20.1440.340:FF:000003">
    <property type="entry name" value="GAL1p Galactokinase"/>
    <property type="match status" value="1"/>
</dbReference>
<dbReference type="VEuPathDB" id="FungiDB:DIURU_003500"/>
<reference evidence="17 18" key="1">
    <citation type="submission" date="2019-07" db="EMBL/GenBank/DDBJ databases">
        <title>Genome assembly of two rare yeast pathogens: Diutina rugosa and Trichomonascus ciferrii.</title>
        <authorList>
            <person name="Mixao V."/>
            <person name="Saus E."/>
            <person name="Hansen A."/>
            <person name="Lass-Flor C."/>
            <person name="Gabaldon T."/>
        </authorList>
    </citation>
    <scope>NUCLEOTIDE SEQUENCE [LARGE SCALE GENOMIC DNA]</scope>
    <source>
        <strain evidence="17 18">CBS 613</strain>
    </source>
</reference>
<keyword evidence="5" id="KW-0808">Transferase</keyword>
<dbReference type="PANTHER" id="PTHR10457">
    <property type="entry name" value="MEVALONATE KINASE/GALACTOKINASE"/>
    <property type="match status" value="1"/>
</dbReference>
<comment type="catalytic activity">
    <reaction evidence="12">
        <text>alpha-D-galactose + ATP = alpha-D-galactose 1-phosphate + ADP + H(+)</text>
        <dbReference type="Rhea" id="RHEA:13553"/>
        <dbReference type="ChEBI" id="CHEBI:15378"/>
        <dbReference type="ChEBI" id="CHEBI:28061"/>
        <dbReference type="ChEBI" id="CHEBI:30616"/>
        <dbReference type="ChEBI" id="CHEBI:58336"/>
        <dbReference type="ChEBI" id="CHEBI:456216"/>
        <dbReference type="EC" id="2.7.1.6"/>
    </reaction>
    <physiologicalReaction direction="left-to-right" evidence="12">
        <dbReference type="Rhea" id="RHEA:13554"/>
    </physiologicalReaction>
</comment>
<dbReference type="UniPathway" id="UPA00214"/>
<dbReference type="EMBL" id="SWFT01000105">
    <property type="protein sequence ID" value="KAA8901130.1"/>
    <property type="molecule type" value="Genomic_DNA"/>
</dbReference>
<accession>A0A642UL51</accession>
<dbReference type="GO" id="GO:0000411">
    <property type="term" value="P:positive regulation of transcription by galactose"/>
    <property type="evidence" value="ECO:0007669"/>
    <property type="project" value="UniProtKB-ARBA"/>
</dbReference>
<dbReference type="PROSITE" id="PS00627">
    <property type="entry name" value="GHMP_KINASES_ATP"/>
    <property type="match status" value="1"/>
</dbReference>
<dbReference type="SUPFAM" id="SSF54211">
    <property type="entry name" value="Ribosomal protein S5 domain 2-like"/>
    <property type="match status" value="1"/>
</dbReference>
<comment type="function">
    <text evidence="13">Galactokinase is a key enzyme in the galactose metabolism where it catalyzes the conversion of alpha-D-galactose to galactose 1-phosphate. Can also induce the transcription of the gal genes in response to the organism being challenged with galactose as the sole source of carbon.</text>
</comment>
<evidence type="ECO:0000256" key="5">
    <source>
        <dbReference type="ARBA" id="ARBA00022679"/>
    </source>
</evidence>
<dbReference type="Gene3D" id="3.30.230.10">
    <property type="match status" value="1"/>
</dbReference>